<dbReference type="GO" id="GO:0032968">
    <property type="term" value="P:positive regulation of transcription elongation by RNA polymerase II"/>
    <property type="evidence" value="ECO:0007669"/>
    <property type="project" value="EnsemblFungi"/>
</dbReference>
<dbReference type="GO" id="GO:0006281">
    <property type="term" value="P:DNA repair"/>
    <property type="evidence" value="ECO:0007669"/>
    <property type="project" value="EnsemblFungi"/>
</dbReference>
<organism evidence="9 10">
    <name type="scientific">Nematocida displodere</name>
    <dbReference type="NCBI Taxonomy" id="1805483"/>
    <lineage>
        <taxon>Eukaryota</taxon>
        <taxon>Fungi</taxon>
        <taxon>Fungi incertae sedis</taxon>
        <taxon>Microsporidia</taxon>
        <taxon>Nematocida</taxon>
    </lineage>
</organism>
<gene>
    <name evidence="9" type="ORF">NEDG_00487</name>
</gene>
<keyword evidence="10" id="KW-1185">Reference proteome</keyword>
<dbReference type="RefSeq" id="XP_067545613.1">
    <property type="nucleotide sequence ID" value="XM_067687905.1"/>
</dbReference>
<evidence type="ECO:0000256" key="3">
    <source>
        <dbReference type="ARBA" id="ARBA00019660"/>
    </source>
</evidence>
<dbReference type="GeneID" id="93646837"/>
<accession>A0A177ELM8</accession>
<reference evidence="9 10" key="1">
    <citation type="submission" date="2016-02" db="EMBL/GenBank/DDBJ databases">
        <title>Discovery of a natural microsporidian pathogen with a broad tissue tropism in Caenorhabditis elegans.</title>
        <authorList>
            <person name="Luallen R.J."/>
            <person name="Reinke A.W."/>
            <person name="Tong L."/>
            <person name="Botts M.R."/>
            <person name="Felix M.-A."/>
            <person name="Troemel E.R."/>
        </authorList>
    </citation>
    <scope>NUCLEOTIDE SEQUENCE [LARGE SCALE GENOMIC DNA]</scope>
    <source>
        <strain evidence="9 10">JUm2807</strain>
    </source>
</reference>
<comment type="subcellular location">
    <subcellularLocation>
        <location evidence="1 8">Nucleus</location>
    </subcellularLocation>
</comment>
<keyword evidence="7 8" id="KW-0539">Nucleus</keyword>
<dbReference type="VEuPathDB" id="MicrosporidiaDB:NEDG_00487"/>
<evidence type="ECO:0000256" key="8">
    <source>
        <dbReference type="RuleBase" id="RU364129"/>
    </source>
</evidence>
<evidence type="ECO:0000256" key="2">
    <source>
        <dbReference type="ARBA" id="ARBA00006378"/>
    </source>
</evidence>
<dbReference type="InterPro" id="IPR038089">
    <property type="entry name" value="Med31_sf"/>
</dbReference>
<evidence type="ECO:0000256" key="7">
    <source>
        <dbReference type="ARBA" id="ARBA00023242"/>
    </source>
</evidence>
<comment type="function">
    <text evidence="8">Component of the Mediator complex, a coactivator involved in the regulated transcription of nearly all RNA polymerase II-dependent genes. Mediator functions as a bridge to convey information from gene-specific regulatory proteins to the basal RNA polymerase II transcription machinery. Mediator is recruited to promoters by direct interactions with regulatory proteins and serves as a scaffold for the assembly of a functional preinitiation complex with RNA polymerase II and the general transcription factors.</text>
</comment>
<dbReference type="GO" id="GO:0003713">
    <property type="term" value="F:transcription coactivator activity"/>
    <property type="evidence" value="ECO:0007669"/>
    <property type="project" value="EnsemblFungi"/>
</dbReference>
<evidence type="ECO:0000256" key="6">
    <source>
        <dbReference type="ARBA" id="ARBA00023163"/>
    </source>
</evidence>
<comment type="subunit">
    <text evidence="8">Component of the Mediator complex.</text>
</comment>
<dbReference type="PANTHER" id="PTHR13186">
    <property type="entry name" value="MEDIATOR OF RNA POLYMERASE II TRANSCRIPTION SUBUNIT 31"/>
    <property type="match status" value="1"/>
</dbReference>
<dbReference type="GO" id="GO:0070847">
    <property type="term" value="C:core mediator complex"/>
    <property type="evidence" value="ECO:0007669"/>
    <property type="project" value="EnsemblFungi"/>
</dbReference>
<dbReference type="Pfam" id="PF05669">
    <property type="entry name" value="Med31"/>
    <property type="match status" value="1"/>
</dbReference>
<evidence type="ECO:0000256" key="1">
    <source>
        <dbReference type="ARBA" id="ARBA00004123"/>
    </source>
</evidence>
<sequence>MSKRFLQELEFVQCLSNPNYLQHLYQKGYFNKKEFKDFLVYLQYWKRPEYAQHLIFPQTLNILNLLIHSEEFVESLKYKQVADFLSSQQYFQWKSRR</sequence>
<protein>
    <recommendedName>
        <fullName evidence="3 8">Mediator of RNA polymerase II transcription subunit 31</fullName>
    </recommendedName>
</protein>
<dbReference type="GO" id="GO:0060261">
    <property type="term" value="P:positive regulation of transcription initiation by RNA polymerase II"/>
    <property type="evidence" value="ECO:0007669"/>
    <property type="project" value="EnsemblFungi"/>
</dbReference>
<dbReference type="Gene3D" id="1.10.10.1340">
    <property type="entry name" value="Mediator of RNA polymerase II, submodule Med31 (Soh1)"/>
    <property type="match status" value="1"/>
</dbReference>
<comment type="caution">
    <text evidence="9">The sequence shown here is derived from an EMBL/GenBank/DDBJ whole genome shotgun (WGS) entry which is preliminary data.</text>
</comment>
<dbReference type="EMBL" id="LTDL01000014">
    <property type="protein sequence ID" value="OAG32012.1"/>
    <property type="molecule type" value="Genomic_DNA"/>
</dbReference>
<dbReference type="STRING" id="1805483.A0A177ELM8"/>
<dbReference type="OrthoDB" id="10257739at2759"/>
<keyword evidence="4 8" id="KW-0805">Transcription regulation</keyword>
<evidence type="ECO:0000313" key="9">
    <source>
        <dbReference type="EMBL" id="OAG32012.1"/>
    </source>
</evidence>
<dbReference type="AlphaFoldDB" id="A0A177ELM8"/>
<dbReference type="GO" id="GO:0006311">
    <property type="term" value="P:meiotic gene conversion"/>
    <property type="evidence" value="ECO:0007669"/>
    <property type="project" value="EnsemblFungi"/>
</dbReference>
<dbReference type="GO" id="GO:0016592">
    <property type="term" value="C:mediator complex"/>
    <property type="evidence" value="ECO:0007669"/>
    <property type="project" value="EnsemblFungi"/>
</dbReference>
<evidence type="ECO:0000256" key="5">
    <source>
        <dbReference type="ARBA" id="ARBA00023159"/>
    </source>
</evidence>
<evidence type="ECO:0000313" key="10">
    <source>
        <dbReference type="Proteomes" id="UP000185944"/>
    </source>
</evidence>
<name>A0A177ELM8_9MICR</name>
<proteinExistence type="inferred from homology"/>
<comment type="similarity">
    <text evidence="2 8">Belongs to the Mediator complex subunit 31 family.</text>
</comment>
<keyword evidence="5 8" id="KW-0010">Activator</keyword>
<dbReference type="InterPro" id="IPR008831">
    <property type="entry name" value="Mediator_Med31"/>
</dbReference>
<keyword evidence="6 8" id="KW-0804">Transcription</keyword>
<evidence type="ECO:0000256" key="4">
    <source>
        <dbReference type="ARBA" id="ARBA00023015"/>
    </source>
</evidence>
<dbReference type="Proteomes" id="UP000185944">
    <property type="component" value="Unassembled WGS sequence"/>
</dbReference>
<dbReference type="GO" id="GO:0051123">
    <property type="term" value="P:RNA polymerase II preinitiation complex assembly"/>
    <property type="evidence" value="ECO:0007669"/>
    <property type="project" value="EnsemblFungi"/>
</dbReference>